<evidence type="ECO:0000313" key="5">
    <source>
        <dbReference type="Proteomes" id="UP001317532"/>
    </source>
</evidence>
<gene>
    <name evidence="4" type="ORF">WPS_26920</name>
</gene>
<reference evidence="4 5" key="1">
    <citation type="journal article" date="2022" name="ISME Commun">
        <title>Vulcanimicrobium alpinus gen. nov. sp. nov., the first cultivated representative of the candidate phylum 'Eremiobacterota', is a metabolically versatile aerobic anoxygenic phototroph.</title>
        <authorList>
            <person name="Yabe S."/>
            <person name="Muto K."/>
            <person name="Abe K."/>
            <person name="Yokota A."/>
            <person name="Staudigel H."/>
            <person name="Tebo B.M."/>
        </authorList>
    </citation>
    <scope>NUCLEOTIDE SEQUENCE [LARGE SCALE GENOMIC DNA]</scope>
    <source>
        <strain evidence="4 5">WC8-2</strain>
    </source>
</reference>
<dbReference type="SUPFAM" id="SSF53639">
    <property type="entry name" value="AraD/HMP-PK domain-like"/>
    <property type="match status" value="1"/>
</dbReference>
<evidence type="ECO:0000259" key="3">
    <source>
        <dbReference type="SMART" id="SM01007"/>
    </source>
</evidence>
<dbReference type="AlphaFoldDB" id="A0AAN1XZ66"/>
<dbReference type="GO" id="GO:0016832">
    <property type="term" value="F:aldehyde-lyase activity"/>
    <property type="evidence" value="ECO:0007669"/>
    <property type="project" value="TreeGrafter"/>
</dbReference>
<dbReference type="PANTHER" id="PTHR22789">
    <property type="entry name" value="FUCULOSE PHOSPHATE ALDOLASE"/>
    <property type="match status" value="1"/>
</dbReference>
<dbReference type="EMBL" id="AP025523">
    <property type="protein sequence ID" value="BDE07416.1"/>
    <property type="molecule type" value="Genomic_DNA"/>
</dbReference>
<evidence type="ECO:0000256" key="1">
    <source>
        <dbReference type="ARBA" id="ARBA00022723"/>
    </source>
</evidence>
<dbReference type="GO" id="GO:0019323">
    <property type="term" value="P:pentose catabolic process"/>
    <property type="evidence" value="ECO:0007669"/>
    <property type="project" value="TreeGrafter"/>
</dbReference>
<dbReference type="RefSeq" id="WP_317995009.1">
    <property type="nucleotide sequence ID" value="NZ_AP025523.1"/>
</dbReference>
<keyword evidence="2" id="KW-0456">Lyase</keyword>
<dbReference type="Gene3D" id="3.40.225.10">
    <property type="entry name" value="Class II aldolase/adducin N-terminal domain"/>
    <property type="match status" value="1"/>
</dbReference>
<dbReference type="InterPro" id="IPR050197">
    <property type="entry name" value="Aldolase_class_II_sugar_metab"/>
</dbReference>
<proteinExistence type="predicted"/>
<sequence>MIAADHSLVADLVSANHILFRHGIVDAFGHVSVRHDGDPARFLLARNMAPALVTPADIMAFAHDGTPLGGDDRQPYLERFIHGAIYRARPDVSAVVHSHAASLIPFGVVHDAPLRPIYHMSSFLLRPVPVFEIRDAAGPENDLLVRDDALGDALAAALGDHTAVLMRGHGATIVGRDVRQAVFCAVYTAQNALLQSDAMRLGGAVTYLSETEAERATVTNAGQVERAWSLWRRDA</sequence>
<keyword evidence="1" id="KW-0479">Metal-binding</keyword>
<keyword evidence="5" id="KW-1185">Reference proteome</keyword>
<dbReference type="KEGG" id="vab:WPS_26920"/>
<evidence type="ECO:0000313" key="4">
    <source>
        <dbReference type="EMBL" id="BDE07416.1"/>
    </source>
</evidence>
<dbReference type="SMART" id="SM01007">
    <property type="entry name" value="Aldolase_II"/>
    <property type="match status" value="1"/>
</dbReference>
<dbReference type="PANTHER" id="PTHR22789:SF0">
    <property type="entry name" value="3-OXO-TETRONATE 4-PHOSPHATE DECARBOXYLASE-RELATED"/>
    <property type="match status" value="1"/>
</dbReference>
<protein>
    <recommendedName>
        <fullName evidence="3">Class II aldolase/adducin N-terminal domain-containing protein</fullName>
    </recommendedName>
</protein>
<organism evidence="4 5">
    <name type="scientific">Vulcanimicrobium alpinum</name>
    <dbReference type="NCBI Taxonomy" id="3016050"/>
    <lineage>
        <taxon>Bacteria</taxon>
        <taxon>Bacillati</taxon>
        <taxon>Vulcanimicrobiota</taxon>
        <taxon>Vulcanimicrobiia</taxon>
        <taxon>Vulcanimicrobiales</taxon>
        <taxon>Vulcanimicrobiaceae</taxon>
        <taxon>Vulcanimicrobium</taxon>
    </lineage>
</organism>
<dbReference type="GO" id="GO:0046872">
    <property type="term" value="F:metal ion binding"/>
    <property type="evidence" value="ECO:0007669"/>
    <property type="project" value="UniProtKB-KW"/>
</dbReference>
<name>A0AAN1XZ66_UNVUL</name>
<dbReference type="GO" id="GO:0005829">
    <property type="term" value="C:cytosol"/>
    <property type="evidence" value="ECO:0007669"/>
    <property type="project" value="TreeGrafter"/>
</dbReference>
<dbReference type="InterPro" id="IPR001303">
    <property type="entry name" value="Aldolase_II/adducin_N"/>
</dbReference>
<dbReference type="InterPro" id="IPR036409">
    <property type="entry name" value="Aldolase_II/adducin_N_sf"/>
</dbReference>
<feature type="domain" description="Class II aldolase/adducin N-terminal" evidence="3">
    <location>
        <begin position="10"/>
        <end position="196"/>
    </location>
</feature>
<accession>A0AAN1XZ66</accession>
<dbReference type="Proteomes" id="UP001317532">
    <property type="component" value="Chromosome"/>
</dbReference>
<dbReference type="Pfam" id="PF00596">
    <property type="entry name" value="Aldolase_II"/>
    <property type="match status" value="1"/>
</dbReference>
<evidence type="ECO:0000256" key="2">
    <source>
        <dbReference type="ARBA" id="ARBA00023239"/>
    </source>
</evidence>